<dbReference type="InterPro" id="IPR005121">
    <property type="entry name" value="Fdx_antiC-bd"/>
</dbReference>
<comment type="caution">
    <text evidence="18">The sequence shown here is derived from an EMBL/GenBank/DDBJ whole genome shotgun (WGS) entry which is preliminary data.</text>
</comment>
<keyword evidence="10 15" id="KW-0460">Magnesium</keyword>
<evidence type="ECO:0000256" key="3">
    <source>
        <dbReference type="ARBA" id="ARBA00011209"/>
    </source>
</evidence>
<dbReference type="PANTHER" id="PTHR10947">
    <property type="entry name" value="PHENYLALANYL-TRNA SYNTHETASE BETA CHAIN AND LEUCINE-RICH REPEAT-CONTAINING PROTEIN 47"/>
    <property type="match status" value="1"/>
</dbReference>
<dbReference type="GO" id="GO:0006432">
    <property type="term" value="P:phenylalanyl-tRNA aminoacylation"/>
    <property type="evidence" value="ECO:0007669"/>
    <property type="project" value="UniProtKB-UniRule"/>
</dbReference>
<dbReference type="EMBL" id="MHTX01000006">
    <property type="protein sequence ID" value="OHA68834.1"/>
    <property type="molecule type" value="Genomic_DNA"/>
</dbReference>
<evidence type="ECO:0000256" key="9">
    <source>
        <dbReference type="ARBA" id="ARBA00022840"/>
    </source>
</evidence>
<dbReference type="GO" id="GO:0005524">
    <property type="term" value="F:ATP binding"/>
    <property type="evidence" value="ECO:0007669"/>
    <property type="project" value="UniProtKB-UniRule"/>
</dbReference>
<dbReference type="Gene3D" id="3.30.70.380">
    <property type="entry name" value="Ferrodoxin-fold anticodon-binding domain"/>
    <property type="match status" value="1"/>
</dbReference>
<keyword evidence="4 15" id="KW-0963">Cytoplasm</keyword>
<feature type="binding site" evidence="15">
    <location>
        <position position="363"/>
    </location>
    <ligand>
        <name>Mg(2+)</name>
        <dbReference type="ChEBI" id="CHEBI:18420"/>
        <note>shared with alpha subunit</note>
    </ligand>
</feature>
<dbReference type="InterPro" id="IPR036690">
    <property type="entry name" value="Fdx_antiC-bd_sf"/>
</dbReference>
<comment type="subunit">
    <text evidence="3 15">Tetramer of two alpha and two beta subunits.</text>
</comment>
<dbReference type="SUPFAM" id="SSF56037">
    <property type="entry name" value="PheT/TilS domain"/>
    <property type="match status" value="1"/>
</dbReference>
<dbReference type="InterPro" id="IPR004532">
    <property type="entry name" value="Phe-tRNA-ligase_IIc_bsu_bact"/>
</dbReference>
<dbReference type="Gene3D" id="3.30.930.10">
    <property type="entry name" value="Bira Bifunctional Protein, Domain 2"/>
    <property type="match status" value="1"/>
</dbReference>
<dbReference type="PROSITE" id="PS51483">
    <property type="entry name" value="B5"/>
    <property type="match status" value="1"/>
</dbReference>
<evidence type="ECO:0000256" key="5">
    <source>
        <dbReference type="ARBA" id="ARBA00022555"/>
    </source>
</evidence>
<feature type="binding site" evidence="15">
    <location>
        <position position="354"/>
    </location>
    <ligand>
        <name>Mg(2+)</name>
        <dbReference type="ChEBI" id="CHEBI:18420"/>
        <note>shared with alpha subunit</note>
    </ligand>
</feature>
<evidence type="ECO:0000256" key="2">
    <source>
        <dbReference type="ARBA" id="ARBA00008653"/>
    </source>
</evidence>
<dbReference type="InterPro" id="IPR009061">
    <property type="entry name" value="DNA-bd_dom_put_sf"/>
</dbReference>
<dbReference type="SUPFAM" id="SSF46955">
    <property type="entry name" value="Putative DNA-binding domain"/>
    <property type="match status" value="2"/>
</dbReference>
<evidence type="ECO:0000256" key="12">
    <source>
        <dbReference type="ARBA" id="ARBA00022917"/>
    </source>
</evidence>
<dbReference type="EC" id="6.1.1.20" evidence="15"/>
<proteinExistence type="inferred from homology"/>
<dbReference type="CDD" id="cd00769">
    <property type="entry name" value="PheRS_beta_core"/>
    <property type="match status" value="1"/>
</dbReference>
<evidence type="ECO:0000256" key="4">
    <source>
        <dbReference type="ARBA" id="ARBA00022490"/>
    </source>
</evidence>
<dbReference type="InterPro" id="IPR020825">
    <property type="entry name" value="Phe-tRNA_synthase-like_B3/B4"/>
</dbReference>
<feature type="binding site" evidence="15">
    <location>
        <position position="364"/>
    </location>
    <ligand>
        <name>Mg(2+)</name>
        <dbReference type="ChEBI" id="CHEBI:18420"/>
        <note>shared with alpha subunit</note>
    </ligand>
</feature>
<dbReference type="Gene3D" id="3.50.40.10">
    <property type="entry name" value="Phenylalanyl-trna Synthetase, Chain B, domain 3"/>
    <property type="match status" value="1"/>
</dbReference>
<dbReference type="Pfam" id="PF03483">
    <property type="entry name" value="B3_4"/>
    <property type="match status" value="1"/>
</dbReference>
<keyword evidence="13 15" id="KW-0030">Aminoacyl-tRNA synthetase</keyword>
<dbReference type="HAMAP" id="MF_00283">
    <property type="entry name" value="Phe_tRNA_synth_beta1"/>
    <property type="match status" value="1"/>
</dbReference>
<dbReference type="AlphaFoldDB" id="A0A1G2R7K9"/>
<evidence type="ECO:0000256" key="7">
    <source>
        <dbReference type="ARBA" id="ARBA00022723"/>
    </source>
</evidence>
<organism evidence="18 19">
    <name type="scientific">Candidatus Wildermuthbacteria bacterium RIFCSPHIGHO2_02_FULL_47_17</name>
    <dbReference type="NCBI Taxonomy" id="1802452"/>
    <lineage>
        <taxon>Bacteria</taxon>
        <taxon>Candidatus Wildermuthiibacteriota</taxon>
    </lineage>
</organism>
<dbReference type="PROSITE" id="PS51447">
    <property type="entry name" value="FDX_ACB"/>
    <property type="match status" value="1"/>
</dbReference>
<dbReference type="GO" id="GO:0000049">
    <property type="term" value="F:tRNA binding"/>
    <property type="evidence" value="ECO:0007669"/>
    <property type="project" value="UniProtKB-KW"/>
</dbReference>
<keyword evidence="9 15" id="KW-0067">ATP-binding</keyword>
<comment type="cofactor">
    <cofactor evidence="15">
        <name>Mg(2+)</name>
        <dbReference type="ChEBI" id="CHEBI:18420"/>
    </cofactor>
    <text evidence="15">Binds 2 magnesium ions per tetramer.</text>
</comment>
<evidence type="ECO:0000256" key="14">
    <source>
        <dbReference type="ARBA" id="ARBA00049255"/>
    </source>
</evidence>
<evidence type="ECO:0000256" key="13">
    <source>
        <dbReference type="ARBA" id="ARBA00023146"/>
    </source>
</evidence>
<dbReference type="SMART" id="SM00896">
    <property type="entry name" value="FDX-ACB"/>
    <property type="match status" value="1"/>
</dbReference>
<sequence length="684" mass="76664">MIFSYNWLQSFFREKLPKPEQLAELLTMHIFEVEEIKKVGSDWAINIDVLPNRAADCFAHMGIAREIAAITNEKFQPPAPKLKESRKIKTKDFVTVEVRDKNDCSRYTAKVISKTKIGDSPSWMQERLKVCGLRPINNIVDAVNYVMLETGQPLHAFDLNKTAKPRETKRETARKIIVRRAKKGEKILTLEGEAYELDENILTIADLEGPLVIAGIKGGKRAEVDEKTTTVLLEAANFNPSLTRRSSRQLGLKTDASLRFEHGLDINLTELAISRAAQLISEIAGGEAAQGIVDAYSKKAPARRVKLDFGYAEKLLGAKISSKDAKSILSKLGFEFTGEKSGSVITVVPSWRLDIELPEDVIEEIARIHGYNRIAPVFPRAALVPPARNDDIFWGDVARNILKENGLTEVYTYSFISENEAGIMGYGTRDLVEVANSASQDQKYMRPSLTPNLLKAVEKNQKQFTEIKVFELGKVFRRNVAEKNMLSGALSGSAFYVAKGMVGQLLRGLGISDIWYDEYRPTPEESKSSIWHKQKCAEIKSGKEEVGFLGEIVPRVLGQMGITMPVAVFDLDFEKLQKLATEEYVYRPVSKYPAAVRDLAVLVPRNTKSEEVLNIIEIAGGELVRDTDLFDIYEGEELPDGKKNLAFRIIYQAGDHTLTSGEIDKIHNKIINALEENPEWEARR</sequence>
<dbReference type="Gene3D" id="3.30.56.10">
    <property type="match status" value="2"/>
</dbReference>
<gene>
    <name evidence="15" type="primary">pheT</name>
    <name evidence="18" type="ORF">A3D59_01975</name>
</gene>
<dbReference type="InterPro" id="IPR005146">
    <property type="entry name" value="B3/B4_tRNA-bd"/>
</dbReference>
<evidence type="ECO:0000256" key="11">
    <source>
        <dbReference type="ARBA" id="ARBA00022884"/>
    </source>
</evidence>
<keyword evidence="11" id="KW-0694">RNA-binding</keyword>
<name>A0A1G2R7K9_9BACT</name>
<comment type="similarity">
    <text evidence="2 15">Belongs to the phenylalanyl-tRNA synthetase beta subunit family. Type 1 subfamily.</text>
</comment>
<dbReference type="NCBIfam" id="TIGR00472">
    <property type="entry name" value="pheT_bact"/>
    <property type="match status" value="1"/>
</dbReference>
<evidence type="ECO:0000256" key="6">
    <source>
        <dbReference type="ARBA" id="ARBA00022598"/>
    </source>
</evidence>
<evidence type="ECO:0000259" key="16">
    <source>
        <dbReference type="PROSITE" id="PS51447"/>
    </source>
</evidence>
<dbReference type="Pfam" id="PF17759">
    <property type="entry name" value="tRNA_synthFbeta"/>
    <property type="match status" value="1"/>
</dbReference>
<dbReference type="GO" id="GO:0009328">
    <property type="term" value="C:phenylalanine-tRNA ligase complex"/>
    <property type="evidence" value="ECO:0007669"/>
    <property type="project" value="TreeGrafter"/>
</dbReference>
<evidence type="ECO:0000259" key="17">
    <source>
        <dbReference type="PROSITE" id="PS51483"/>
    </source>
</evidence>
<feature type="binding site" evidence="15">
    <location>
        <position position="360"/>
    </location>
    <ligand>
        <name>Mg(2+)</name>
        <dbReference type="ChEBI" id="CHEBI:18420"/>
        <note>shared with alpha subunit</note>
    </ligand>
</feature>
<comment type="subcellular location">
    <subcellularLocation>
        <location evidence="1 15">Cytoplasm</location>
    </subcellularLocation>
</comment>
<dbReference type="Pfam" id="PF03484">
    <property type="entry name" value="B5"/>
    <property type="match status" value="1"/>
</dbReference>
<evidence type="ECO:0000256" key="15">
    <source>
        <dbReference type="HAMAP-Rule" id="MF_00283"/>
    </source>
</evidence>
<dbReference type="FunFam" id="3.30.70.380:FF:000001">
    <property type="entry name" value="Phenylalanine--tRNA ligase beta subunit"/>
    <property type="match status" value="1"/>
</dbReference>
<keyword evidence="8 15" id="KW-0547">Nucleotide-binding</keyword>
<comment type="catalytic activity">
    <reaction evidence="14 15">
        <text>tRNA(Phe) + L-phenylalanine + ATP = L-phenylalanyl-tRNA(Phe) + AMP + diphosphate + H(+)</text>
        <dbReference type="Rhea" id="RHEA:19413"/>
        <dbReference type="Rhea" id="RHEA-COMP:9668"/>
        <dbReference type="Rhea" id="RHEA-COMP:9699"/>
        <dbReference type="ChEBI" id="CHEBI:15378"/>
        <dbReference type="ChEBI" id="CHEBI:30616"/>
        <dbReference type="ChEBI" id="CHEBI:33019"/>
        <dbReference type="ChEBI" id="CHEBI:58095"/>
        <dbReference type="ChEBI" id="CHEBI:78442"/>
        <dbReference type="ChEBI" id="CHEBI:78531"/>
        <dbReference type="ChEBI" id="CHEBI:456215"/>
        <dbReference type="EC" id="6.1.1.20"/>
    </reaction>
</comment>
<evidence type="ECO:0000313" key="18">
    <source>
        <dbReference type="EMBL" id="OHA68834.1"/>
    </source>
</evidence>
<keyword evidence="5" id="KW-0820">tRNA-binding</keyword>
<dbReference type="SMART" id="SM00874">
    <property type="entry name" value="B5"/>
    <property type="match status" value="1"/>
</dbReference>
<accession>A0A1G2R7K9</accession>
<evidence type="ECO:0000256" key="10">
    <source>
        <dbReference type="ARBA" id="ARBA00022842"/>
    </source>
</evidence>
<keyword evidence="7 15" id="KW-0479">Metal-binding</keyword>
<dbReference type="PANTHER" id="PTHR10947:SF0">
    <property type="entry name" value="PHENYLALANINE--TRNA LIGASE BETA SUBUNIT"/>
    <property type="match status" value="1"/>
</dbReference>
<dbReference type="GO" id="GO:0000287">
    <property type="term" value="F:magnesium ion binding"/>
    <property type="evidence" value="ECO:0007669"/>
    <property type="project" value="UniProtKB-UniRule"/>
</dbReference>
<dbReference type="InterPro" id="IPR041616">
    <property type="entry name" value="PheRS_beta_core"/>
</dbReference>
<feature type="domain" description="FDX-ACB" evidence="16">
    <location>
        <begin position="590"/>
        <end position="683"/>
    </location>
</feature>
<evidence type="ECO:0000256" key="1">
    <source>
        <dbReference type="ARBA" id="ARBA00004496"/>
    </source>
</evidence>
<dbReference type="SUPFAM" id="SSF54991">
    <property type="entry name" value="Anticodon-binding domain of PheRS"/>
    <property type="match status" value="1"/>
</dbReference>
<dbReference type="InterPro" id="IPR045060">
    <property type="entry name" value="Phe-tRNA-ligase_IIc_bsu"/>
</dbReference>
<reference evidence="18 19" key="1">
    <citation type="journal article" date="2016" name="Nat. Commun.">
        <title>Thousands of microbial genomes shed light on interconnected biogeochemical processes in an aquifer system.</title>
        <authorList>
            <person name="Anantharaman K."/>
            <person name="Brown C.T."/>
            <person name="Hug L.A."/>
            <person name="Sharon I."/>
            <person name="Castelle C.J."/>
            <person name="Probst A.J."/>
            <person name="Thomas B.C."/>
            <person name="Singh A."/>
            <person name="Wilkins M.J."/>
            <person name="Karaoz U."/>
            <person name="Brodie E.L."/>
            <person name="Williams K.H."/>
            <person name="Hubbard S.S."/>
            <person name="Banfield J.F."/>
        </authorList>
    </citation>
    <scope>NUCLEOTIDE SEQUENCE [LARGE SCALE GENOMIC DNA]</scope>
</reference>
<feature type="domain" description="B5" evidence="17">
    <location>
        <begin position="300"/>
        <end position="376"/>
    </location>
</feature>
<protein>
    <recommendedName>
        <fullName evidence="15">Phenylalanine--tRNA ligase beta subunit</fullName>
        <ecNumber evidence="15">6.1.1.20</ecNumber>
    </recommendedName>
    <alternativeName>
        <fullName evidence="15">Phenylalanyl-tRNA synthetase beta subunit</fullName>
        <shortName evidence="15">PheRS</shortName>
    </alternativeName>
</protein>
<dbReference type="SUPFAM" id="SSF55681">
    <property type="entry name" value="Class II aaRS and biotin synthetases"/>
    <property type="match status" value="1"/>
</dbReference>
<evidence type="ECO:0000256" key="8">
    <source>
        <dbReference type="ARBA" id="ARBA00022741"/>
    </source>
</evidence>
<keyword evidence="6 15" id="KW-0436">Ligase</keyword>
<dbReference type="InterPro" id="IPR005147">
    <property type="entry name" value="tRNA_synthase_B5-dom"/>
</dbReference>
<dbReference type="Pfam" id="PF03147">
    <property type="entry name" value="FDX-ACB"/>
    <property type="match status" value="1"/>
</dbReference>
<dbReference type="SMART" id="SM00873">
    <property type="entry name" value="B3_4"/>
    <property type="match status" value="1"/>
</dbReference>
<keyword evidence="12 15" id="KW-0648">Protein biosynthesis</keyword>
<evidence type="ECO:0000313" key="19">
    <source>
        <dbReference type="Proteomes" id="UP000179258"/>
    </source>
</evidence>
<dbReference type="GO" id="GO:0004826">
    <property type="term" value="F:phenylalanine-tRNA ligase activity"/>
    <property type="evidence" value="ECO:0007669"/>
    <property type="project" value="UniProtKB-UniRule"/>
</dbReference>
<dbReference type="Proteomes" id="UP000179258">
    <property type="component" value="Unassembled WGS sequence"/>
</dbReference>
<dbReference type="InterPro" id="IPR045864">
    <property type="entry name" value="aa-tRNA-synth_II/BPL/LPL"/>
</dbReference>